<evidence type="ECO:0000259" key="1">
    <source>
        <dbReference type="PROSITE" id="PS50011"/>
    </source>
</evidence>
<dbReference type="RefSeq" id="WP_379317035.1">
    <property type="nucleotide sequence ID" value="NZ_JBHTLM010000002.1"/>
</dbReference>
<accession>A0ABW3RSY9</accession>
<keyword evidence="3" id="KW-1185">Reference proteome</keyword>
<comment type="caution">
    <text evidence="2">The sequence shown here is derived from an EMBL/GenBank/DDBJ whole genome shotgun (WGS) entry which is preliminary data.</text>
</comment>
<reference evidence="3" key="1">
    <citation type="journal article" date="2019" name="Int. J. Syst. Evol. Microbiol.">
        <title>The Global Catalogue of Microorganisms (GCM) 10K type strain sequencing project: providing services to taxonomists for standard genome sequencing and annotation.</title>
        <authorList>
            <consortium name="The Broad Institute Genomics Platform"/>
            <consortium name="The Broad Institute Genome Sequencing Center for Infectious Disease"/>
            <person name="Wu L."/>
            <person name="Ma J."/>
        </authorList>
    </citation>
    <scope>NUCLEOTIDE SEQUENCE [LARGE SCALE GENOMIC DNA]</scope>
    <source>
        <strain evidence="3">CCUG 59189</strain>
    </source>
</reference>
<dbReference type="InterPro" id="IPR011009">
    <property type="entry name" value="Kinase-like_dom_sf"/>
</dbReference>
<dbReference type="GO" id="GO:0004674">
    <property type="term" value="F:protein serine/threonine kinase activity"/>
    <property type="evidence" value="ECO:0007669"/>
    <property type="project" value="UniProtKB-KW"/>
</dbReference>
<dbReference type="Proteomes" id="UP001597262">
    <property type="component" value="Unassembled WGS sequence"/>
</dbReference>
<dbReference type="InterPro" id="IPR052396">
    <property type="entry name" value="Meiotic_Drive_Suppr_Kinase"/>
</dbReference>
<dbReference type="PROSITE" id="PS50011">
    <property type="entry name" value="PROTEIN_KINASE_DOM"/>
    <property type="match status" value="1"/>
</dbReference>
<dbReference type="InterPro" id="IPR000719">
    <property type="entry name" value="Prot_kinase_dom"/>
</dbReference>
<organism evidence="2 3">
    <name type="scientific">Paenibacillus puldeungensis</name>
    <dbReference type="NCBI Taxonomy" id="696536"/>
    <lineage>
        <taxon>Bacteria</taxon>
        <taxon>Bacillati</taxon>
        <taxon>Bacillota</taxon>
        <taxon>Bacilli</taxon>
        <taxon>Bacillales</taxon>
        <taxon>Paenibacillaceae</taxon>
        <taxon>Paenibacillus</taxon>
    </lineage>
</organism>
<dbReference type="PANTHER" id="PTHR37171">
    <property type="entry name" value="SERINE/THREONINE-PROTEIN KINASE YRZF-RELATED"/>
    <property type="match status" value="1"/>
</dbReference>
<proteinExistence type="predicted"/>
<dbReference type="PANTHER" id="PTHR37171:SF1">
    <property type="entry name" value="SERINE_THREONINE-PROTEIN KINASE YRZF-RELATED"/>
    <property type="match status" value="1"/>
</dbReference>
<name>A0ABW3RSY9_9BACL</name>
<sequence>MKKLLMQVTDELLPELAVESLDPHDPVVVKKLPKPWTCLGRGNYAAVLLHPEYPDYAVKVYAPGRPGLEEELEVYRLLGRHPAYSEYYASGSNFLIMKRLKGLTVYECIRRGIRIPEQVIRDIDEALDYARSKALYPHDIHAKNVMMENGRGYVLDVSDFLKQSYCGMWKDFKKVYFRLYAPLIRRHPIPVPDGLLEVIRKGYQLWKKLKRSD</sequence>
<keyword evidence="2" id="KW-0418">Kinase</keyword>
<dbReference type="Gene3D" id="1.10.510.10">
    <property type="entry name" value="Transferase(Phosphotransferase) domain 1"/>
    <property type="match status" value="1"/>
</dbReference>
<keyword evidence="2" id="KW-0808">Transferase</keyword>
<dbReference type="SUPFAM" id="SSF56112">
    <property type="entry name" value="Protein kinase-like (PK-like)"/>
    <property type="match status" value="1"/>
</dbReference>
<evidence type="ECO:0000313" key="3">
    <source>
        <dbReference type="Proteomes" id="UP001597262"/>
    </source>
</evidence>
<dbReference type="EMBL" id="JBHTLM010000002">
    <property type="protein sequence ID" value="MFD1175567.1"/>
    <property type="molecule type" value="Genomic_DNA"/>
</dbReference>
<protein>
    <submittedName>
        <fullName evidence="2">Serine/threonine protein kinase</fullName>
    </submittedName>
</protein>
<feature type="domain" description="Protein kinase" evidence="1">
    <location>
        <begin position="33"/>
        <end position="213"/>
    </location>
</feature>
<keyword evidence="2" id="KW-0723">Serine/threonine-protein kinase</keyword>
<gene>
    <name evidence="2" type="ORF">ACFQ3W_04520</name>
</gene>
<evidence type="ECO:0000313" key="2">
    <source>
        <dbReference type="EMBL" id="MFD1175567.1"/>
    </source>
</evidence>